<dbReference type="EMBL" id="CP001980">
    <property type="protein sequence ID" value="ADQ00089.1"/>
    <property type="molecule type" value="Genomic_DNA"/>
</dbReference>
<reference evidence="2" key="2">
    <citation type="submission" date="2010-02" db="EMBL/GenBank/DDBJ databases">
        <title>Complete genome sequence of Marinobacter adhaerens type strain (HP15).</title>
        <authorList>
            <person name="Gaerdes A.A.M."/>
            <person name="Kaeppel E."/>
            <person name="Shezad A."/>
            <person name="Seebah S."/>
            <person name="Teeling H."/>
            <person name="Yarza P."/>
            <person name="Gloeckner F.O."/>
            <person name="Ullrich M.S."/>
        </authorList>
    </citation>
    <scope>NUCLEOTIDE SEQUENCE [LARGE SCALE GENOMIC DNA]</scope>
    <source>
        <strain evidence="2">DSM 23420 / HP15</strain>
        <plasmid evidence="2">Plasmid pHP-187</plasmid>
    </source>
</reference>
<evidence type="ECO:0000313" key="1">
    <source>
        <dbReference type="EMBL" id="ADQ00089.1"/>
    </source>
</evidence>
<reference evidence="1 2" key="1">
    <citation type="journal article" date="2010" name="Stand. Genomic Sci.">
        <title>Complete genome sequence of Marinobacter adhaerens type strain (HP15), a diatom-interacting marine microorganism.</title>
        <authorList>
            <person name="Gardes A."/>
            <person name="Kaeppel E."/>
            <person name="Shehzad A."/>
            <person name="Seebah S."/>
            <person name="Teeling H."/>
            <person name="Yarza P."/>
            <person name="Glockner F.O."/>
            <person name="Grossart H.P."/>
            <person name="Ullrich M.S."/>
        </authorList>
    </citation>
    <scope>NUCLEOTIDE SEQUENCE [LARGE SCALE GENOMIC DNA]</scope>
    <source>
        <strain evidence="2">DSM 23420 / HP15</strain>
        <plasmid evidence="2">Plasmid pHP-187</plasmid>
    </source>
</reference>
<dbReference type="HOGENOM" id="CLU_3374529_0_0_6"/>
<dbReference type="KEGG" id="mad:HP15_p187g92"/>
<gene>
    <name evidence="1" type="ordered locus">HP15_p187g92</name>
</gene>
<geneLocation type="plasmid" evidence="1 2">
    <name>pHP-187</name>
</geneLocation>
<protein>
    <submittedName>
        <fullName evidence="1">Uncharacterized protein</fullName>
    </submittedName>
</protein>
<dbReference type="Proteomes" id="UP000007077">
    <property type="component" value="Plasmid pHP-187"/>
</dbReference>
<name>E4PS54_MARAH</name>
<organism evidence="1 2">
    <name type="scientific">Marinobacter adhaerens (strain DSM 23420 / HP15)</name>
    <dbReference type="NCBI Taxonomy" id="225937"/>
    <lineage>
        <taxon>Bacteria</taxon>
        <taxon>Pseudomonadati</taxon>
        <taxon>Pseudomonadota</taxon>
        <taxon>Gammaproteobacteria</taxon>
        <taxon>Pseudomonadales</taxon>
        <taxon>Marinobacteraceae</taxon>
        <taxon>Marinobacter</taxon>
    </lineage>
</organism>
<sequence length="34" mass="3887">MVFRHNATRASKVSSIGFTECQELLPDSEFAQRM</sequence>
<keyword evidence="1" id="KW-0614">Plasmid</keyword>
<proteinExistence type="predicted"/>
<dbReference type="AlphaFoldDB" id="E4PS54"/>
<accession>E4PS54</accession>
<evidence type="ECO:0000313" key="2">
    <source>
        <dbReference type="Proteomes" id="UP000007077"/>
    </source>
</evidence>